<evidence type="ECO:0000256" key="3">
    <source>
        <dbReference type="ARBA" id="ARBA00022553"/>
    </source>
</evidence>
<dbReference type="OrthoDB" id="10250970at2759"/>
<gene>
    <name evidence="18" type="ORF">OFUS_LOCUS12966</name>
</gene>
<evidence type="ECO:0000256" key="16">
    <source>
        <dbReference type="SAM" id="MobiDB-lite"/>
    </source>
</evidence>
<dbReference type="Pfam" id="PF16835">
    <property type="entry name" value="SF3A2"/>
    <property type="match status" value="1"/>
</dbReference>
<evidence type="ECO:0000256" key="9">
    <source>
        <dbReference type="ARBA" id="ARBA00022833"/>
    </source>
</evidence>
<evidence type="ECO:0000256" key="14">
    <source>
        <dbReference type="ARBA" id="ARBA00063783"/>
    </source>
</evidence>
<dbReference type="SUPFAM" id="SSF57667">
    <property type="entry name" value="beta-beta-alpha zinc fingers"/>
    <property type="match status" value="1"/>
</dbReference>
<feature type="region of interest" description="Disordered" evidence="16">
    <location>
        <begin position="49"/>
        <end position="70"/>
    </location>
</feature>
<name>A0A8J1XV17_OWEFU</name>
<dbReference type="AlphaFoldDB" id="A0A8J1XV17"/>
<keyword evidence="7" id="KW-0677">Repeat</keyword>
<dbReference type="GO" id="GO:0003676">
    <property type="term" value="F:nucleic acid binding"/>
    <property type="evidence" value="ECO:0007669"/>
    <property type="project" value="InterPro"/>
</dbReference>
<evidence type="ECO:0000259" key="17">
    <source>
        <dbReference type="PROSITE" id="PS50171"/>
    </source>
</evidence>
<keyword evidence="5" id="KW-0479">Metal-binding</keyword>
<dbReference type="InterPro" id="IPR031781">
    <property type="entry name" value="SF3A2_dom"/>
</dbReference>
<keyword evidence="3" id="KW-0597">Phosphoprotein</keyword>
<dbReference type="GO" id="GO:0000245">
    <property type="term" value="P:spliceosomal complex assembly"/>
    <property type="evidence" value="ECO:0007669"/>
    <property type="project" value="TreeGrafter"/>
</dbReference>
<accession>A0A8J1XV17</accession>
<feature type="compositionally biased region" description="Gly residues" evidence="16">
    <location>
        <begin position="293"/>
        <end position="303"/>
    </location>
</feature>
<feature type="domain" description="Matrin-type" evidence="17">
    <location>
        <begin position="98"/>
        <end position="128"/>
    </location>
</feature>
<evidence type="ECO:0000256" key="15">
    <source>
        <dbReference type="ARBA" id="ARBA00074918"/>
    </source>
</evidence>
<evidence type="ECO:0000256" key="1">
    <source>
        <dbReference type="ARBA" id="ARBA00004123"/>
    </source>
</evidence>
<keyword evidence="8" id="KW-0863">Zinc-finger</keyword>
<evidence type="ECO:0000256" key="8">
    <source>
        <dbReference type="ARBA" id="ARBA00022771"/>
    </source>
</evidence>
<dbReference type="InterPro" id="IPR036236">
    <property type="entry name" value="Znf_C2H2_sf"/>
</dbReference>
<keyword evidence="19" id="KW-1185">Reference proteome</keyword>
<feature type="region of interest" description="Disordered" evidence="16">
    <location>
        <begin position="262"/>
        <end position="509"/>
    </location>
</feature>
<evidence type="ECO:0000256" key="7">
    <source>
        <dbReference type="ARBA" id="ARBA00022737"/>
    </source>
</evidence>
<organism evidence="18 19">
    <name type="scientific">Owenia fusiformis</name>
    <name type="common">Polychaete worm</name>
    <dbReference type="NCBI Taxonomy" id="6347"/>
    <lineage>
        <taxon>Eukaryota</taxon>
        <taxon>Metazoa</taxon>
        <taxon>Spiralia</taxon>
        <taxon>Lophotrochozoa</taxon>
        <taxon>Annelida</taxon>
        <taxon>Polychaeta</taxon>
        <taxon>Sedentaria</taxon>
        <taxon>Canalipalpata</taxon>
        <taxon>Sabellida</taxon>
        <taxon>Oweniida</taxon>
        <taxon>Oweniidae</taxon>
        <taxon>Owenia</taxon>
    </lineage>
</organism>
<comment type="subunit">
    <text evidence="14">Component of the 17S U2 SnRNP complex, a ribonucleoprotein complex that contains small nuclear RNA (snRNA) U2 and a number of specific proteins. Part of the SF3A subcomplex of the 17S U2 SnRNP complex which is composed of three subunits; SF3A3/SAP61, SF3A2/SAP62 and SF3A1/SAP114. SF3A associates with the splicing factor SF3B and a 12S RNA unit to form the mature 17S U2 small nuclear ribonucleoprotein complex (17S U2 snRNP). Identified in the spliceosome 'E' complex, a precursor of the spliceosome 'A' complex. Identified in the spliceosome 'A' and 'B' complexes. Identified in the spliceosome 'C' complex. Interacts with HTATSF1.</text>
</comment>
<evidence type="ECO:0000256" key="6">
    <source>
        <dbReference type="ARBA" id="ARBA00022728"/>
    </source>
</evidence>
<keyword evidence="4" id="KW-0507">mRNA processing</keyword>
<dbReference type="GO" id="GO:0071004">
    <property type="term" value="C:U2-type prespliceosome"/>
    <property type="evidence" value="ECO:0007669"/>
    <property type="project" value="TreeGrafter"/>
</dbReference>
<dbReference type="InterPro" id="IPR013087">
    <property type="entry name" value="Znf_C2H2_type"/>
</dbReference>
<evidence type="ECO:0000313" key="18">
    <source>
        <dbReference type="EMBL" id="CAH1787214.1"/>
    </source>
</evidence>
<comment type="caution">
    <text evidence="18">The sequence shown here is derived from an EMBL/GenBank/DDBJ whole genome shotgun (WGS) entry which is preliminary data.</text>
</comment>
<dbReference type="Pfam" id="PF12874">
    <property type="entry name" value="zf-met"/>
    <property type="match status" value="1"/>
</dbReference>
<keyword evidence="6" id="KW-0747">Spliceosome</keyword>
<keyword evidence="11" id="KW-0508">mRNA splicing</keyword>
<evidence type="ECO:0000256" key="4">
    <source>
        <dbReference type="ARBA" id="ARBA00022664"/>
    </source>
</evidence>
<feature type="compositionally biased region" description="Pro residues" evidence="16">
    <location>
        <begin position="427"/>
        <end position="501"/>
    </location>
</feature>
<protein>
    <recommendedName>
        <fullName evidence="15">Splicing factor 3A subunit 2</fullName>
    </recommendedName>
</protein>
<dbReference type="GO" id="GO:0071013">
    <property type="term" value="C:catalytic step 2 spliceosome"/>
    <property type="evidence" value="ECO:0007669"/>
    <property type="project" value="TreeGrafter"/>
</dbReference>
<dbReference type="FunFam" id="3.30.160.60:FF:001216">
    <property type="entry name" value="Splicing factor 3A subunit 2"/>
    <property type="match status" value="1"/>
</dbReference>
<dbReference type="PANTHER" id="PTHR23205:SF0">
    <property type="entry name" value="SPLICING FACTOR 3A SUBUNIT 2"/>
    <property type="match status" value="1"/>
</dbReference>
<comment type="subcellular location">
    <subcellularLocation>
        <location evidence="1">Nucleus</location>
    </subcellularLocation>
</comment>
<feature type="compositionally biased region" description="Pro residues" evidence="16">
    <location>
        <begin position="359"/>
        <end position="408"/>
    </location>
</feature>
<keyword evidence="12" id="KW-0539">Nucleus</keyword>
<keyword evidence="9" id="KW-0862">Zinc</keyword>
<dbReference type="GO" id="GO:0005686">
    <property type="term" value="C:U2 snRNP"/>
    <property type="evidence" value="ECO:0007669"/>
    <property type="project" value="TreeGrafter"/>
</dbReference>
<evidence type="ECO:0000256" key="10">
    <source>
        <dbReference type="ARBA" id="ARBA00022990"/>
    </source>
</evidence>
<sequence length="509" mass="53933">MAILSPNFAISGGGMVSTDAPEIAPKEKIEHCLNFQVVREQLISMDFQHRAGGKTGTGGVASASESNRDRRERLRQLALETIDLNKDPYFMKNHLGSYECKLCLTLHNNEGSYLAHTQGKKHQANLARRAAKEAKDAPAQPAPEKARVDIKKFVKIGRPGYKVTKQRDPDNNQQSLLFQVDYPEIVEGIAPRHRFMSAYEQKVEPPDRKWQYLLFAAEPYETISFKVPSREVDKDPKRFWSHWNKETKQFFLQFAFKAEPKQIVPPKEEKSQVQSGPPRQGGQPNRGPPGPPGVGDGPTGVGDGPDSRNLPPPGMRDGPPGMGDGPPGMRDGPPPGMRGGPPGMRDGPPPGMRDGPPGVRGPPPNMGGPPPGMGGPPPGMGGPPPGMRGPPPPMRHPGPPPPGVPPPTSQGFNQNGPPPRFSNAPGMPMPPPPPMMGVPPPAPPRGAPPPNMNIPPPGPPSGAPPPGVPPPPSGPGGPPAPVPPSGMPPAPGTGPPPPPPTSSNNFIPR</sequence>
<evidence type="ECO:0000313" key="19">
    <source>
        <dbReference type="Proteomes" id="UP000749559"/>
    </source>
</evidence>
<evidence type="ECO:0000256" key="11">
    <source>
        <dbReference type="ARBA" id="ARBA00023187"/>
    </source>
</evidence>
<reference evidence="18" key="1">
    <citation type="submission" date="2022-03" db="EMBL/GenBank/DDBJ databases">
        <authorList>
            <person name="Martin C."/>
        </authorList>
    </citation>
    <scope>NUCLEOTIDE SEQUENCE</scope>
</reference>
<dbReference type="Gene3D" id="3.30.160.60">
    <property type="entry name" value="Classic Zinc Finger"/>
    <property type="match status" value="1"/>
</dbReference>
<evidence type="ECO:0000256" key="2">
    <source>
        <dbReference type="ARBA" id="ARBA00008995"/>
    </source>
</evidence>
<evidence type="ECO:0000256" key="13">
    <source>
        <dbReference type="ARBA" id="ARBA00055377"/>
    </source>
</evidence>
<dbReference type="SMART" id="SM00451">
    <property type="entry name" value="ZnF_U1"/>
    <property type="match status" value="1"/>
</dbReference>
<dbReference type="InterPro" id="IPR052092">
    <property type="entry name" value="SF3A2"/>
</dbReference>
<dbReference type="GO" id="GO:0008270">
    <property type="term" value="F:zinc ion binding"/>
    <property type="evidence" value="ECO:0007669"/>
    <property type="project" value="UniProtKB-KW"/>
</dbReference>
<feature type="compositionally biased region" description="Low complexity" evidence="16">
    <location>
        <begin position="276"/>
        <end position="285"/>
    </location>
</feature>
<comment type="similarity">
    <text evidence="2">Belongs to the SF3A2 family.</text>
</comment>
<dbReference type="Proteomes" id="UP000749559">
    <property type="component" value="Unassembled WGS sequence"/>
</dbReference>
<proteinExistence type="inferred from homology"/>
<evidence type="ECO:0000256" key="12">
    <source>
        <dbReference type="ARBA" id="ARBA00023242"/>
    </source>
</evidence>
<evidence type="ECO:0000256" key="5">
    <source>
        <dbReference type="ARBA" id="ARBA00022723"/>
    </source>
</evidence>
<comment type="function">
    <text evidence="13">Component of the 17S U2 SnRNP complex of the spliceosome, a large ribonucleoprotein complex that removes introns from transcribed pre-mRNAs. The 17S U2 SnRNP complex (1) directly participates in early spliceosome assembly and (2) mediates recognition of the intron branch site during pre-mRNA splicing by promoting the selection of the pre-mRNA branch-site adenosine, the nucleophile for the first step of splicing. Within the 17S U2 SnRNP complex, SF3A2 is part of the SF3A subcomplex that contributes to the assembly of the 17S U2 snRNP, and the subsequent assembly of the pre-spliceosome 'E' complex and the pre-catalytic spliceosome 'A' complex. Involved in pre-mRNA splicing as a component of pre-catalytic spliceosome 'B' complexes, including the Bact complex. Interacts directly with the duplex formed by U2 snRNA and the intron.</text>
</comment>
<dbReference type="Gene3D" id="2.60.40.2690">
    <property type="match status" value="1"/>
</dbReference>
<dbReference type="PRINTS" id="PR01217">
    <property type="entry name" value="PRICHEXTENSN"/>
</dbReference>
<keyword evidence="10" id="KW-0007">Acetylation</keyword>
<dbReference type="InterPro" id="IPR003604">
    <property type="entry name" value="Matrin/U1-like-C_Znf_C2H2"/>
</dbReference>
<dbReference type="EMBL" id="CAIIXF020000006">
    <property type="protein sequence ID" value="CAH1787214.1"/>
    <property type="molecule type" value="Genomic_DNA"/>
</dbReference>
<dbReference type="InterPro" id="IPR000690">
    <property type="entry name" value="Matrin/U1-C_Znf_C2H2"/>
</dbReference>
<dbReference type="PANTHER" id="PTHR23205">
    <property type="entry name" value="SPLICING FACTOR 3A SUBUNIT 2"/>
    <property type="match status" value="1"/>
</dbReference>
<dbReference type="SMART" id="SM01050">
    <property type="entry name" value="CactinC_cactus"/>
    <property type="match status" value="1"/>
</dbReference>
<dbReference type="FunFam" id="2.60.40.2690:FF:000001">
    <property type="entry name" value="Splicing factor 3a, subunit 2"/>
    <property type="match status" value="1"/>
</dbReference>
<dbReference type="PROSITE" id="PS50171">
    <property type="entry name" value="ZF_MATRIN"/>
    <property type="match status" value="1"/>
</dbReference>